<evidence type="ECO:0000313" key="2">
    <source>
        <dbReference type="Proteomes" id="UP001519654"/>
    </source>
</evidence>
<protein>
    <submittedName>
        <fullName evidence="1">Uncharacterized protein</fullName>
    </submittedName>
</protein>
<dbReference type="Proteomes" id="UP001519654">
    <property type="component" value="Unassembled WGS sequence"/>
</dbReference>
<proteinExistence type="predicted"/>
<dbReference type="RefSeq" id="WP_215795146.1">
    <property type="nucleotide sequence ID" value="NZ_JAHKKG010000016.1"/>
</dbReference>
<comment type="caution">
    <text evidence="1">The sequence shown here is derived from an EMBL/GenBank/DDBJ whole genome shotgun (WGS) entry which is preliminary data.</text>
</comment>
<dbReference type="EMBL" id="JAHKKG010000016">
    <property type="protein sequence ID" value="MBU2669929.1"/>
    <property type="molecule type" value="Genomic_DNA"/>
</dbReference>
<evidence type="ECO:0000313" key="1">
    <source>
        <dbReference type="EMBL" id="MBU2669929.1"/>
    </source>
</evidence>
<organism evidence="1 2">
    <name type="scientific">Paractinoplanes bogorensis</name>
    <dbReference type="NCBI Taxonomy" id="1610840"/>
    <lineage>
        <taxon>Bacteria</taxon>
        <taxon>Bacillati</taxon>
        <taxon>Actinomycetota</taxon>
        <taxon>Actinomycetes</taxon>
        <taxon>Micromonosporales</taxon>
        <taxon>Micromonosporaceae</taxon>
        <taxon>Paractinoplanes</taxon>
    </lineage>
</organism>
<sequence>MKQSAFEEPTIRRDQYLTMSEPTSAWFTTVTLPEAVEGRRIINELYSRFPDENGRMYADLHSADKKRFFSALDELYVYNLLARHYDVAYEEGEGTTGTRLDFRLYRDQQYVGALEVLSLFQRDDWTAEERHHATLADEINNRLPLTTHSLMFDIRRWVGTPNLRHLLRWLNATLDDLRANPQILPLDGTGTPEKTYVGRETEISFQFLALPPDHQVGPQDPTVVSGAAMGGLIDSAVRLRERLDTKAGKYDLRGKPFAILVGARDLWCTIDEVHQALTGTPAVVIATGESTRQRDGFFGVGRQHSQGKRRQVSAVYSLHDWFPGGPAEPRITRFDNPFAEQPFPVDALPHVGHWGVSRREVGRVSADWLTAPIAS</sequence>
<reference evidence="1 2" key="1">
    <citation type="submission" date="2021-06" db="EMBL/GenBank/DDBJ databases">
        <title>Actinoplanes lichenicola sp. nov., and Actinoplanes ovalisporus sp. nov., isolated from lichen in Thailand.</title>
        <authorList>
            <person name="Saeng-In P."/>
            <person name="Kanchanasin P."/>
            <person name="Yuki M."/>
            <person name="Kudo T."/>
            <person name="Ohkuma M."/>
            <person name="Phongsopitanun W."/>
            <person name="Tanasupawat S."/>
        </authorList>
    </citation>
    <scope>NUCLEOTIDE SEQUENCE [LARGE SCALE GENOMIC DNA]</scope>
    <source>
        <strain evidence="1 2">NBRC 110975</strain>
    </source>
</reference>
<accession>A0ABS5Z2K8</accession>
<name>A0ABS5Z2K8_9ACTN</name>
<keyword evidence="2" id="KW-1185">Reference proteome</keyword>
<gene>
    <name evidence="1" type="ORF">KOI35_41110</name>
</gene>